<keyword evidence="4" id="KW-1185">Reference proteome</keyword>
<dbReference type="Proteomes" id="UP000000663">
    <property type="component" value="Chromosome"/>
</dbReference>
<dbReference type="PANTHER" id="PTHR43244">
    <property type="match status" value="1"/>
</dbReference>
<dbReference type="EMBL" id="AM114193">
    <property type="protein sequence ID" value="CAJ37984.1"/>
    <property type="molecule type" value="Genomic_DNA"/>
</dbReference>
<dbReference type="AlphaFoldDB" id="Q0W0V9"/>
<gene>
    <name evidence="3" type="primary">fgd-2</name>
    <name evidence="3" type="ORF">RRC242</name>
</gene>
<dbReference type="NCBIfam" id="TIGR03557">
    <property type="entry name" value="F420_G6P_family"/>
    <property type="match status" value="1"/>
</dbReference>
<dbReference type="InterPro" id="IPR036661">
    <property type="entry name" value="Luciferase-like_sf"/>
</dbReference>
<dbReference type="OrthoDB" id="7684at2157"/>
<dbReference type="InterPro" id="IPR019945">
    <property type="entry name" value="F420_G6P_DH-rel"/>
</dbReference>
<dbReference type="KEGG" id="rci:RRC242"/>
<evidence type="ECO:0000313" key="3">
    <source>
        <dbReference type="EMBL" id="CAJ37984.1"/>
    </source>
</evidence>
<dbReference type="CDD" id="cd01097">
    <property type="entry name" value="Tetrahydromethanopterin_reductase"/>
    <property type="match status" value="1"/>
</dbReference>
<protein>
    <submittedName>
        <fullName evidence="3">Coenzyme F420-dependent glucose-6-phosphate dehydrogenase</fullName>
        <ecNumber evidence="3">1.1.99.-</ecNumber>
    </submittedName>
</protein>
<dbReference type="STRING" id="351160.RRC242"/>
<name>Q0W0V9_METAR</name>
<proteinExistence type="predicted"/>
<dbReference type="SUPFAM" id="SSF51679">
    <property type="entry name" value="Bacterial luciferase-like"/>
    <property type="match status" value="1"/>
</dbReference>
<dbReference type="Pfam" id="PF00296">
    <property type="entry name" value="Bac_luciferase"/>
    <property type="match status" value="1"/>
</dbReference>
<dbReference type="PANTHER" id="PTHR43244:SF1">
    <property type="entry name" value="5,10-METHYLENETETRAHYDROMETHANOPTERIN REDUCTASE"/>
    <property type="match status" value="1"/>
</dbReference>
<dbReference type="InterPro" id="IPR011251">
    <property type="entry name" value="Luciferase-like_dom"/>
</dbReference>
<keyword evidence="1 3" id="KW-0560">Oxidoreductase</keyword>
<evidence type="ECO:0000256" key="1">
    <source>
        <dbReference type="ARBA" id="ARBA00023002"/>
    </source>
</evidence>
<dbReference type="EC" id="1.1.99.-" evidence="3"/>
<dbReference type="eggNOG" id="arCOG02410">
    <property type="taxonomic scope" value="Archaea"/>
</dbReference>
<evidence type="ECO:0000313" key="4">
    <source>
        <dbReference type="Proteomes" id="UP000000663"/>
    </source>
</evidence>
<organism evidence="3 4">
    <name type="scientific">Methanocella arvoryzae (strain DSM 22066 / NBRC 105507 / MRE50)</name>
    <dbReference type="NCBI Taxonomy" id="351160"/>
    <lineage>
        <taxon>Archaea</taxon>
        <taxon>Methanobacteriati</taxon>
        <taxon>Methanobacteriota</taxon>
        <taxon>Stenosarchaea group</taxon>
        <taxon>Methanomicrobia</taxon>
        <taxon>Methanocellales</taxon>
        <taxon>Methanocellaceae</taxon>
        <taxon>Methanocella</taxon>
    </lineage>
</organism>
<feature type="domain" description="Luciferase-like" evidence="2">
    <location>
        <begin position="14"/>
        <end position="301"/>
    </location>
</feature>
<accession>Q0W0V9</accession>
<dbReference type="PATRIC" id="fig|351160.9.peg.297"/>
<dbReference type="GO" id="GO:0016705">
    <property type="term" value="F:oxidoreductase activity, acting on paired donors, with incorporation or reduction of molecular oxygen"/>
    <property type="evidence" value="ECO:0007669"/>
    <property type="project" value="InterPro"/>
</dbReference>
<evidence type="ECO:0000259" key="2">
    <source>
        <dbReference type="Pfam" id="PF00296"/>
    </source>
</evidence>
<reference evidence="3 4" key="1">
    <citation type="journal article" date="2006" name="Science">
        <title>Genome of rice cluster I archaea -- the key methane producers in the rice rhizosphere.</title>
        <authorList>
            <person name="Erkel C."/>
            <person name="Kube M."/>
            <person name="Reinhardt R."/>
            <person name="Liesack W."/>
        </authorList>
    </citation>
    <scope>NUCLEOTIDE SEQUENCE [LARGE SCALE GENOMIC DNA]</scope>
    <source>
        <strain evidence="4">DSM 22066 / NBRC 105507 / MRE50</strain>
    </source>
</reference>
<dbReference type="Gene3D" id="3.20.20.30">
    <property type="entry name" value="Luciferase-like domain"/>
    <property type="match status" value="1"/>
</dbReference>
<sequence length="341" mass="37424">MVMLGIKLGPEEYPPVELMNYAIAAEQAGFDAIDVSDHFHPWSELGQSCFTWTWLGAAAARTNRILLGPGVTCPILRYHPAVIAQAAATVDNFAPGRTYLGVGTGEALNEYSATGTWPGYSDRQQMLFEAIELIRRLWEGGYVTFDGAFYSTRKARLYTPPTTRIPIIVSSLVPGSAAFAGLQGDGLITVASEMSIIRQIVENFESGATQAGKDPEKMPRMIELNVIYASDMQAVMQDFKKYWAGAMVPALFNQNIYTPYMSEMNGAIVGDDTLKKRLCISNDPEEHIKYIQQFIDLGFTHIYVHTAGPGQIDFIKSYARDVLPALREQNKGAAGATEATA</sequence>
<dbReference type="InterPro" id="IPR050564">
    <property type="entry name" value="F420-G6PD/mer"/>
</dbReference>